<organism evidence="2 3">
    <name type="scientific">Brachyspira aalborgi</name>
    <dbReference type="NCBI Taxonomy" id="29522"/>
    <lineage>
        <taxon>Bacteria</taxon>
        <taxon>Pseudomonadati</taxon>
        <taxon>Spirochaetota</taxon>
        <taxon>Spirochaetia</taxon>
        <taxon>Brachyspirales</taxon>
        <taxon>Brachyspiraceae</taxon>
        <taxon>Brachyspira</taxon>
    </lineage>
</organism>
<dbReference type="InterPro" id="IPR002052">
    <property type="entry name" value="DNA_methylase_N6_adenine_CS"/>
</dbReference>
<evidence type="ECO:0000313" key="3">
    <source>
        <dbReference type="Proteomes" id="UP000324574"/>
    </source>
</evidence>
<dbReference type="EMBL" id="SAYG01000009">
    <property type="protein sequence ID" value="TXJ44264.1"/>
    <property type="molecule type" value="Genomic_DNA"/>
</dbReference>
<protein>
    <recommendedName>
        <fullName evidence="1">Type II methyltransferase M.TaqI-like domain-containing protein</fullName>
    </recommendedName>
</protein>
<dbReference type="Gene3D" id="3.40.50.150">
    <property type="entry name" value="Vaccinia Virus protein VP39"/>
    <property type="match status" value="1"/>
</dbReference>
<reference evidence="2 3" key="1">
    <citation type="journal article" date="1992" name="Lakartidningen">
        <title>[Penicillin V and not amoxicillin is the first choice preparation in acute otitis].</title>
        <authorList>
            <person name="Kamme C."/>
            <person name="Lundgren K."/>
            <person name="Prellner K."/>
        </authorList>
    </citation>
    <scope>NUCLEOTIDE SEQUENCE [LARGE SCALE GENOMIC DNA]</scope>
    <source>
        <strain evidence="2 3">PC3714II</strain>
    </source>
</reference>
<dbReference type="GO" id="GO:0009007">
    <property type="term" value="F:site-specific DNA-methyltransferase (adenine-specific) activity"/>
    <property type="evidence" value="ECO:0007669"/>
    <property type="project" value="UniProtKB-EC"/>
</dbReference>
<dbReference type="Proteomes" id="UP000324574">
    <property type="component" value="Unassembled WGS sequence"/>
</dbReference>
<dbReference type="Pfam" id="PF07669">
    <property type="entry name" value="Eco57I"/>
    <property type="match status" value="1"/>
</dbReference>
<comment type="caution">
    <text evidence="2">The sequence shown here is derived from an EMBL/GenBank/DDBJ whole genome shotgun (WGS) entry which is preliminary data.</text>
</comment>
<feature type="domain" description="Type II methyltransferase M.TaqI-like" evidence="1">
    <location>
        <begin position="55"/>
        <end position="150"/>
    </location>
</feature>
<evidence type="ECO:0000259" key="1">
    <source>
        <dbReference type="Pfam" id="PF07669"/>
    </source>
</evidence>
<gene>
    <name evidence="2" type="ORF">EPJ70_08505</name>
</gene>
<dbReference type="SUPFAM" id="SSF53335">
    <property type="entry name" value="S-adenosyl-L-methionine-dependent methyltransferases"/>
    <property type="match status" value="1"/>
</dbReference>
<accession>A0A5C8F4G1</accession>
<dbReference type="InterPro" id="IPR011639">
    <property type="entry name" value="MethylTrfase_TaqI-like_dom"/>
</dbReference>
<dbReference type="PROSITE" id="PS00092">
    <property type="entry name" value="N6_MTASE"/>
    <property type="match status" value="1"/>
</dbReference>
<dbReference type="GO" id="GO:0003676">
    <property type="term" value="F:nucleic acid binding"/>
    <property type="evidence" value="ECO:0007669"/>
    <property type="project" value="InterPro"/>
</dbReference>
<name>A0A5C8F4G1_9SPIR</name>
<dbReference type="GO" id="GO:0006304">
    <property type="term" value="P:DNA modification"/>
    <property type="evidence" value="ECO:0007669"/>
    <property type="project" value="InterPro"/>
</dbReference>
<evidence type="ECO:0000313" key="2">
    <source>
        <dbReference type="EMBL" id="TXJ44264.1"/>
    </source>
</evidence>
<proteinExistence type="predicted"/>
<dbReference type="GO" id="GO:0032259">
    <property type="term" value="P:methylation"/>
    <property type="evidence" value="ECO:0007669"/>
    <property type="project" value="InterPro"/>
</dbReference>
<dbReference type="InterPro" id="IPR029063">
    <property type="entry name" value="SAM-dependent_MTases_sf"/>
</dbReference>
<dbReference type="AlphaFoldDB" id="A0A5C8F4G1"/>
<dbReference type="RefSeq" id="WP_147526968.1">
    <property type="nucleotide sequence ID" value="NZ_SAYG01000009.1"/>
</dbReference>
<sequence length="311" mass="36484">MKRELGQYFTTYNPFQNSGFLNWAYECDLSKTTILEPFAGSNNLINMLQDMGLCTDFKSFDIEPKNKFVKRRDTLKNFPKGFKVCITNPPYLAQNSAKRRNLEFPNIIYDDLYKYSLEKCLENCDYVGAIIPASFFNANIFRERLSHYILLNSKMFNDTEHPVCLALFKKSSEDVDLYNDNKYLGKLSDLKKKLPKSNINMDIRFNVPNGNLGLIAIDNTIEPSIKFVNGEEISPERIRVSSRSITRIMIPTKYKINNIIEKLNYNLNIFRKETYDLFLTPFKGLRKDNYYRRRLDYKLAKKLIEETLYGI</sequence>